<feature type="chain" id="PRO_5019177781" description="DUF7137 domain-containing protein" evidence="3">
    <location>
        <begin position="24"/>
        <end position="295"/>
    </location>
</feature>
<feature type="transmembrane region" description="Helical" evidence="2">
    <location>
        <begin position="270"/>
        <end position="290"/>
    </location>
</feature>
<dbReference type="PANTHER" id="PTHR42028:SF1">
    <property type="entry name" value="YALI0E30657P"/>
    <property type="match status" value="1"/>
</dbReference>
<evidence type="ECO:0000259" key="4">
    <source>
        <dbReference type="Pfam" id="PF23585"/>
    </source>
</evidence>
<dbReference type="Pfam" id="PF23585">
    <property type="entry name" value="DUF7137"/>
    <property type="match status" value="1"/>
</dbReference>
<feature type="compositionally biased region" description="Polar residues" evidence="1">
    <location>
        <begin position="82"/>
        <end position="116"/>
    </location>
</feature>
<evidence type="ECO:0000313" key="6">
    <source>
        <dbReference type="Proteomes" id="UP000275385"/>
    </source>
</evidence>
<feature type="compositionally biased region" description="Low complexity" evidence="1">
    <location>
        <begin position="43"/>
        <end position="81"/>
    </location>
</feature>
<protein>
    <recommendedName>
        <fullName evidence="4">DUF7137 domain-containing protein</fullName>
    </recommendedName>
</protein>
<proteinExistence type="predicted"/>
<keyword evidence="2" id="KW-1133">Transmembrane helix</keyword>
<gene>
    <name evidence="5" type="ORF">DL546_007687</name>
</gene>
<keyword evidence="2" id="KW-0812">Transmembrane</keyword>
<feature type="region of interest" description="Disordered" evidence="1">
    <location>
        <begin position="41"/>
        <end position="116"/>
    </location>
</feature>
<dbReference type="PANTHER" id="PTHR42028">
    <property type="entry name" value="CHROMOSOME 1, WHOLE GENOME SHOTGUN SEQUENCE"/>
    <property type="match status" value="1"/>
</dbReference>
<organism evidence="5 6">
    <name type="scientific">Coniochaeta pulveracea</name>
    <dbReference type="NCBI Taxonomy" id="177199"/>
    <lineage>
        <taxon>Eukaryota</taxon>
        <taxon>Fungi</taxon>
        <taxon>Dikarya</taxon>
        <taxon>Ascomycota</taxon>
        <taxon>Pezizomycotina</taxon>
        <taxon>Sordariomycetes</taxon>
        <taxon>Sordariomycetidae</taxon>
        <taxon>Coniochaetales</taxon>
        <taxon>Coniochaetaceae</taxon>
        <taxon>Coniochaeta</taxon>
    </lineage>
</organism>
<feature type="domain" description="DUF7137" evidence="4">
    <location>
        <begin position="119"/>
        <end position="257"/>
    </location>
</feature>
<evidence type="ECO:0000313" key="5">
    <source>
        <dbReference type="EMBL" id="RKU48037.1"/>
    </source>
</evidence>
<keyword evidence="6" id="KW-1185">Reference proteome</keyword>
<dbReference type="EMBL" id="QVQW01000006">
    <property type="protein sequence ID" value="RKU48037.1"/>
    <property type="molecule type" value="Genomic_DNA"/>
</dbReference>
<name>A0A420YJI1_9PEZI</name>
<dbReference type="STRING" id="177199.A0A420YJI1"/>
<keyword evidence="3" id="KW-0732">Signal</keyword>
<accession>A0A420YJI1</accession>
<reference evidence="5 6" key="1">
    <citation type="submission" date="2018-08" db="EMBL/GenBank/DDBJ databases">
        <title>Draft genome of the lignicolous fungus Coniochaeta pulveracea.</title>
        <authorList>
            <person name="Borstlap C.J."/>
            <person name="De Witt R.N."/>
            <person name="Botha A."/>
            <person name="Volschenk H."/>
        </authorList>
    </citation>
    <scope>NUCLEOTIDE SEQUENCE [LARGE SCALE GENOMIC DNA]</scope>
    <source>
        <strain evidence="5 6">CAB683</strain>
    </source>
</reference>
<sequence length="295" mass="30612">MRPSLSVGQLATIALSLSPLATALSWPRWLPDVDTLVVREDSSSSQAPATTATDDSNSPTTTAAPASTKTTAKGKGGDSTTNLNTGGVTQTNLNTGGVSKGNSTSTKKGATHTTFPATDPAGGVVMLTPSATYQVTQLYRIGEYVTFGWNYTNLQGTPTAVDVYASCSTSSATWTLTQNMTFSTKGSYTWDTGDYQATAISDPLVVAEYTLVIIDSDSSISATAEAGYLGPYSGFKFGLYTGRPYADLDANGQFECATCSAALGAMERRAVGAAAAMSVVTVLSFTWFVAGFGGW</sequence>
<evidence type="ECO:0000256" key="2">
    <source>
        <dbReference type="SAM" id="Phobius"/>
    </source>
</evidence>
<evidence type="ECO:0000256" key="3">
    <source>
        <dbReference type="SAM" id="SignalP"/>
    </source>
</evidence>
<keyword evidence="2" id="KW-0472">Membrane</keyword>
<comment type="caution">
    <text evidence="5">The sequence shown here is derived from an EMBL/GenBank/DDBJ whole genome shotgun (WGS) entry which is preliminary data.</text>
</comment>
<evidence type="ECO:0000256" key="1">
    <source>
        <dbReference type="SAM" id="MobiDB-lite"/>
    </source>
</evidence>
<feature type="signal peptide" evidence="3">
    <location>
        <begin position="1"/>
        <end position="23"/>
    </location>
</feature>
<dbReference type="Proteomes" id="UP000275385">
    <property type="component" value="Unassembled WGS sequence"/>
</dbReference>
<dbReference type="InterPro" id="IPR055561">
    <property type="entry name" value="DUF7137"/>
</dbReference>
<dbReference type="OrthoDB" id="2435509at2759"/>
<dbReference type="AlphaFoldDB" id="A0A420YJI1"/>